<dbReference type="Proteomes" id="UP000284824">
    <property type="component" value="Unassembled WGS sequence"/>
</dbReference>
<evidence type="ECO:0000313" key="1">
    <source>
        <dbReference type="EMBL" id="RVX43813.1"/>
    </source>
</evidence>
<keyword evidence="2" id="KW-1185">Reference proteome</keyword>
<gene>
    <name evidence="1" type="ORF">EDD27_6515</name>
</gene>
<evidence type="ECO:0000313" key="2">
    <source>
        <dbReference type="Proteomes" id="UP000284824"/>
    </source>
</evidence>
<comment type="caution">
    <text evidence="1">The sequence shown here is derived from an EMBL/GenBank/DDBJ whole genome shotgun (WGS) entry which is preliminary data.</text>
</comment>
<proteinExistence type="predicted"/>
<dbReference type="AlphaFoldDB" id="A0A438MDF0"/>
<accession>A0A438MDF0</accession>
<sequence>MSDTCLALHVNDHHEAPVLQRDGELDLATECVFMGACADLPAHDVVLTGDSD</sequence>
<protein>
    <submittedName>
        <fullName evidence="1">Uncharacterized protein</fullName>
    </submittedName>
</protein>
<name>A0A438MDF0_9ACTN</name>
<dbReference type="EMBL" id="SAUN01000001">
    <property type="protein sequence ID" value="RVX43813.1"/>
    <property type="molecule type" value="Genomic_DNA"/>
</dbReference>
<organism evidence="1 2">
    <name type="scientific">Nonomuraea polychroma</name>
    <dbReference type="NCBI Taxonomy" id="46176"/>
    <lineage>
        <taxon>Bacteria</taxon>
        <taxon>Bacillati</taxon>
        <taxon>Actinomycetota</taxon>
        <taxon>Actinomycetes</taxon>
        <taxon>Streptosporangiales</taxon>
        <taxon>Streptosporangiaceae</taxon>
        <taxon>Nonomuraea</taxon>
    </lineage>
</organism>
<dbReference type="RefSeq" id="WP_164903869.1">
    <property type="nucleotide sequence ID" value="NZ_SAUN01000001.1"/>
</dbReference>
<reference evidence="1 2" key="1">
    <citation type="submission" date="2019-01" db="EMBL/GenBank/DDBJ databases">
        <title>Sequencing the genomes of 1000 actinobacteria strains.</title>
        <authorList>
            <person name="Klenk H.-P."/>
        </authorList>
    </citation>
    <scope>NUCLEOTIDE SEQUENCE [LARGE SCALE GENOMIC DNA]</scope>
    <source>
        <strain evidence="1 2">DSM 43925</strain>
    </source>
</reference>